<feature type="transmembrane region" description="Helical" evidence="4">
    <location>
        <begin position="78"/>
        <end position="99"/>
    </location>
</feature>
<feature type="transmembrane region" description="Helical" evidence="4">
    <location>
        <begin position="167"/>
        <end position="185"/>
    </location>
</feature>
<evidence type="ECO:0000259" key="5">
    <source>
        <dbReference type="PROSITE" id="PS50850"/>
    </source>
</evidence>
<sequence length="403" mass="42178">MSAGGDSGKWRALVLTALAVVLTLSTWFSATSVAPALTEALGLSEAEAIWLTNAVQAGFVIGALVSSFLSIADIWPMARIMAVAAALAALSNGALLLATEPWHAVAARFCTGAALALVYPPAMKFISTWFRTGRGLAMGAMVGALTLGSAAPHLVRALGSGLEAGTVIAVTTAASLLAALLFWFLREGPYPFSRAKVDPRQLGAILRNKPVMLANLGYFGHMWELYAMWGWILAFATSASLAGEWALNASMLVFFVVALGAPSCVFAGLLADRIGRCTTTALAMSVSGLAALAIGVFFTGPIWAFVLVALIWGFTVVADSAQFSAAVSELADQSLVGSALAFQMGIGFAITLLTVWLIPQIAEITGTWRWSFAVLAIGPALGVVAMLQLRKHPEATRMAQGRR</sequence>
<dbReference type="InterPro" id="IPR020846">
    <property type="entry name" value="MFS_dom"/>
</dbReference>
<dbReference type="GO" id="GO:0005886">
    <property type="term" value="C:plasma membrane"/>
    <property type="evidence" value="ECO:0007669"/>
    <property type="project" value="TreeGrafter"/>
</dbReference>
<keyword evidence="3 4" id="KW-0472">Membrane</keyword>
<evidence type="ECO:0000256" key="4">
    <source>
        <dbReference type="SAM" id="Phobius"/>
    </source>
</evidence>
<dbReference type="PROSITE" id="PS50850">
    <property type="entry name" value="MFS"/>
    <property type="match status" value="1"/>
</dbReference>
<evidence type="ECO:0000256" key="3">
    <source>
        <dbReference type="ARBA" id="ARBA00023136"/>
    </source>
</evidence>
<comment type="caution">
    <text evidence="6">The sequence shown here is derived from an EMBL/GenBank/DDBJ whole genome shotgun (WGS) entry which is preliminary data.</text>
</comment>
<gene>
    <name evidence="6" type="ORF">C8N32_12815</name>
</gene>
<evidence type="ECO:0000256" key="2">
    <source>
        <dbReference type="ARBA" id="ARBA00022989"/>
    </source>
</evidence>
<feature type="transmembrane region" description="Helical" evidence="4">
    <location>
        <begin position="105"/>
        <end position="123"/>
    </location>
</feature>
<dbReference type="InterPro" id="IPR011701">
    <property type="entry name" value="MFS"/>
</dbReference>
<accession>A0A2T5BNQ8</accession>
<keyword evidence="2 4" id="KW-1133">Transmembrane helix</keyword>
<organism evidence="6 7">
    <name type="scientific">Rhodovulum imhoffii</name>
    <dbReference type="NCBI Taxonomy" id="365340"/>
    <lineage>
        <taxon>Bacteria</taxon>
        <taxon>Pseudomonadati</taxon>
        <taxon>Pseudomonadota</taxon>
        <taxon>Alphaproteobacteria</taxon>
        <taxon>Rhodobacterales</taxon>
        <taxon>Paracoccaceae</taxon>
        <taxon>Rhodovulum</taxon>
    </lineage>
</organism>
<feature type="transmembrane region" description="Helical" evidence="4">
    <location>
        <begin position="225"/>
        <end position="243"/>
    </location>
</feature>
<dbReference type="InterPro" id="IPR036259">
    <property type="entry name" value="MFS_trans_sf"/>
</dbReference>
<feature type="transmembrane region" description="Helical" evidence="4">
    <location>
        <begin position="302"/>
        <end position="323"/>
    </location>
</feature>
<dbReference type="OrthoDB" id="9781976at2"/>
<dbReference type="SUPFAM" id="SSF103473">
    <property type="entry name" value="MFS general substrate transporter"/>
    <property type="match status" value="1"/>
</dbReference>
<feature type="transmembrane region" description="Helical" evidence="4">
    <location>
        <begin position="135"/>
        <end position="155"/>
    </location>
</feature>
<keyword evidence="1 4" id="KW-0812">Transmembrane</keyword>
<evidence type="ECO:0000313" key="6">
    <source>
        <dbReference type="EMBL" id="PTN00622.1"/>
    </source>
</evidence>
<name>A0A2T5BNQ8_9RHOB</name>
<proteinExistence type="predicted"/>
<dbReference type="PANTHER" id="PTHR23521:SF3">
    <property type="entry name" value="MFS TRANSPORTER"/>
    <property type="match status" value="1"/>
</dbReference>
<keyword evidence="7" id="KW-1185">Reference proteome</keyword>
<feature type="transmembrane region" description="Helical" evidence="4">
    <location>
        <begin position="370"/>
        <end position="389"/>
    </location>
</feature>
<dbReference type="Pfam" id="PF07690">
    <property type="entry name" value="MFS_1"/>
    <property type="match status" value="1"/>
</dbReference>
<dbReference type="Proteomes" id="UP000243859">
    <property type="component" value="Unassembled WGS sequence"/>
</dbReference>
<reference evidence="6 7" key="1">
    <citation type="submission" date="2018-04" db="EMBL/GenBank/DDBJ databases">
        <title>Genomic Encyclopedia of Archaeal and Bacterial Type Strains, Phase II (KMG-II): from individual species to whole genera.</title>
        <authorList>
            <person name="Goeker M."/>
        </authorList>
    </citation>
    <scope>NUCLEOTIDE SEQUENCE [LARGE SCALE GENOMIC DNA]</scope>
    <source>
        <strain evidence="6 7">DSM 18064</strain>
    </source>
</reference>
<evidence type="ECO:0000313" key="7">
    <source>
        <dbReference type="Proteomes" id="UP000243859"/>
    </source>
</evidence>
<feature type="domain" description="Major facilitator superfamily (MFS) profile" evidence="5">
    <location>
        <begin position="12"/>
        <end position="394"/>
    </location>
</feature>
<dbReference type="PANTHER" id="PTHR23521">
    <property type="entry name" value="TRANSPORTER MFS SUPERFAMILY"/>
    <property type="match status" value="1"/>
</dbReference>
<protein>
    <submittedName>
        <fullName evidence="6">Nitrate/nitrite transporter NarK</fullName>
    </submittedName>
</protein>
<feature type="transmembrane region" description="Helical" evidence="4">
    <location>
        <begin position="335"/>
        <end position="358"/>
    </location>
</feature>
<dbReference type="AlphaFoldDB" id="A0A2T5BNQ8"/>
<dbReference type="GO" id="GO:0022857">
    <property type="term" value="F:transmembrane transporter activity"/>
    <property type="evidence" value="ECO:0007669"/>
    <property type="project" value="InterPro"/>
</dbReference>
<feature type="transmembrane region" description="Helical" evidence="4">
    <location>
        <begin position="50"/>
        <end position="71"/>
    </location>
</feature>
<dbReference type="Gene3D" id="1.20.1250.20">
    <property type="entry name" value="MFS general substrate transporter like domains"/>
    <property type="match status" value="1"/>
</dbReference>
<dbReference type="EMBL" id="QAAA01000028">
    <property type="protein sequence ID" value="PTN00622.1"/>
    <property type="molecule type" value="Genomic_DNA"/>
</dbReference>
<feature type="transmembrane region" description="Helical" evidence="4">
    <location>
        <begin position="249"/>
        <end position="270"/>
    </location>
</feature>
<evidence type="ECO:0000256" key="1">
    <source>
        <dbReference type="ARBA" id="ARBA00022692"/>
    </source>
</evidence>
<dbReference type="RefSeq" id="WP_107893588.1">
    <property type="nucleotide sequence ID" value="NZ_NHSI01000039.1"/>
</dbReference>